<reference evidence="1 2" key="1">
    <citation type="journal article" date="2023" name="Sci. Data">
        <title>Genome assembly of the Korean intertidal mud-creeper Batillaria attramentaria.</title>
        <authorList>
            <person name="Patra A.K."/>
            <person name="Ho P.T."/>
            <person name="Jun S."/>
            <person name="Lee S.J."/>
            <person name="Kim Y."/>
            <person name="Won Y.J."/>
        </authorList>
    </citation>
    <scope>NUCLEOTIDE SEQUENCE [LARGE SCALE GENOMIC DNA]</scope>
    <source>
        <strain evidence="1">Wonlab-2016</strain>
    </source>
</reference>
<evidence type="ECO:0000313" key="1">
    <source>
        <dbReference type="EMBL" id="KAK7489652.1"/>
    </source>
</evidence>
<organism evidence="1 2">
    <name type="scientific">Batillaria attramentaria</name>
    <dbReference type="NCBI Taxonomy" id="370345"/>
    <lineage>
        <taxon>Eukaryota</taxon>
        <taxon>Metazoa</taxon>
        <taxon>Spiralia</taxon>
        <taxon>Lophotrochozoa</taxon>
        <taxon>Mollusca</taxon>
        <taxon>Gastropoda</taxon>
        <taxon>Caenogastropoda</taxon>
        <taxon>Sorbeoconcha</taxon>
        <taxon>Cerithioidea</taxon>
        <taxon>Batillariidae</taxon>
        <taxon>Batillaria</taxon>
    </lineage>
</organism>
<accession>A0ABD0KR29</accession>
<protein>
    <submittedName>
        <fullName evidence="1">Uncharacterized protein</fullName>
    </submittedName>
</protein>
<proteinExistence type="predicted"/>
<keyword evidence="2" id="KW-1185">Reference proteome</keyword>
<dbReference type="Proteomes" id="UP001519460">
    <property type="component" value="Unassembled WGS sequence"/>
</dbReference>
<dbReference type="EMBL" id="JACVVK020000135">
    <property type="protein sequence ID" value="KAK7489652.1"/>
    <property type="molecule type" value="Genomic_DNA"/>
</dbReference>
<dbReference type="AlphaFoldDB" id="A0ABD0KR29"/>
<evidence type="ECO:0000313" key="2">
    <source>
        <dbReference type="Proteomes" id="UP001519460"/>
    </source>
</evidence>
<sequence length="118" mass="13238">MISLGRGHLHCPTLSSLLTGSSRSNNDQFGRQKERQYRRKRRNGVTLNDVLWVCTNLATCTVQSAVQLPSLAGLHRCKASGHDERVERRIKDCVVAQRRLTVSERCSSLAVTNQTMLC</sequence>
<gene>
    <name evidence="1" type="ORF">BaRGS_00019047</name>
</gene>
<comment type="caution">
    <text evidence="1">The sequence shown here is derived from an EMBL/GenBank/DDBJ whole genome shotgun (WGS) entry which is preliminary data.</text>
</comment>
<name>A0ABD0KR29_9CAEN</name>